<dbReference type="PANTHER" id="PTHR10865:SF29">
    <property type="entry name" value="METASTASIS ASSOCIATED 1-LIKE, ISOFORM D"/>
    <property type="match status" value="1"/>
</dbReference>
<dbReference type="GO" id="GO:0000122">
    <property type="term" value="P:negative regulation of transcription by RNA polymerase II"/>
    <property type="evidence" value="ECO:0007669"/>
    <property type="project" value="TreeGrafter"/>
</dbReference>
<name>G7YQJ3_CLOSI</name>
<dbReference type="GO" id="GO:0016581">
    <property type="term" value="C:NuRD complex"/>
    <property type="evidence" value="ECO:0007669"/>
    <property type="project" value="TreeGrafter"/>
</dbReference>
<keyword evidence="3" id="KW-1185">Reference proteome</keyword>
<reference key="2">
    <citation type="submission" date="2011-10" db="EMBL/GenBank/DDBJ databases">
        <title>The genome and transcriptome sequence of Clonorchis sinensis provide insights into the carcinogenic liver fluke.</title>
        <authorList>
            <person name="Wang X."/>
            <person name="Huang Y."/>
            <person name="Chen W."/>
            <person name="Liu H."/>
            <person name="Guo L."/>
            <person name="Chen Y."/>
            <person name="Luo F."/>
            <person name="Zhou W."/>
            <person name="Sun J."/>
            <person name="Mao Q."/>
            <person name="Liang P."/>
            <person name="Zhou C."/>
            <person name="Tian Y."/>
            <person name="Men J."/>
            <person name="Lv X."/>
            <person name="Huang L."/>
            <person name="Zhou J."/>
            <person name="Hu Y."/>
            <person name="Li R."/>
            <person name="Zhang F."/>
            <person name="Lei H."/>
            <person name="Li X."/>
            <person name="Hu X."/>
            <person name="Liang C."/>
            <person name="Xu J."/>
            <person name="Wu Z."/>
            <person name="Yu X."/>
        </authorList>
    </citation>
    <scope>NUCLEOTIDE SEQUENCE</scope>
    <source>
        <strain>Henan</strain>
    </source>
</reference>
<dbReference type="Proteomes" id="UP000008909">
    <property type="component" value="Unassembled WGS sequence"/>
</dbReference>
<sequence length="116" mass="13113">MIRRIDELNETPTGVVEAKVACYFRRRNVSVVLFNQAERDYVNDYDGSDEGCCPPDSALKGGGGRGPTKRSRTAITRLDKHRNKYRELFLSRQIECLPAAHIRGKCSVILDNDANR</sequence>
<dbReference type="EMBL" id="DF143980">
    <property type="protein sequence ID" value="GAA55223.1"/>
    <property type="molecule type" value="Genomic_DNA"/>
</dbReference>
<evidence type="ECO:0000313" key="2">
    <source>
        <dbReference type="EMBL" id="GAA55223.1"/>
    </source>
</evidence>
<dbReference type="InterPro" id="IPR001025">
    <property type="entry name" value="BAH_dom"/>
</dbReference>
<organism evidence="2 3">
    <name type="scientific">Clonorchis sinensis</name>
    <name type="common">Chinese liver fluke</name>
    <dbReference type="NCBI Taxonomy" id="79923"/>
    <lineage>
        <taxon>Eukaryota</taxon>
        <taxon>Metazoa</taxon>
        <taxon>Spiralia</taxon>
        <taxon>Lophotrochozoa</taxon>
        <taxon>Platyhelminthes</taxon>
        <taxon>Trematoda</taxon>
        <taxon>Digenea</taxon>
        <taxon>Opisthorchiida</taxon>
        <taxon>Opisthorchiata</taxon>
        <taxon>Opisthorchiidae</taxon>
        <taxon>Clonorchis</taxon>
    </lineage>
</organism>
<accession>G7YQJ3</accession>
<feature type="domain" description="BAH" evidence="1">
    <location>
        <begin position="1"/>
        <end position="116"/>
    </location>
</feature>
<proteinExistence type="predicted"/>
<dbReference type="InterPro" id="IPR040138">
    <property type="entry name" value="MIER/MTA"/>
</dbReference>
<dbReference type="GO" id="GO:0042826">
    <property type="term" value="F:histone deacetylase binding"/>
    <property type="evidence" value="ECO:0007669"/>
    <property type="project" value="TreeGrafter"/>
</dbReference>
<dbReference type="GO" id="GO:0003714">
    <property type="term" value="F:transcription corepressor activity"/>
    <property type="evidence" value="ECO:0007669"/>
    <property type="project" value="TreeGrafter"/>
</dbReference>
<dbReference type="GO" id="GO:0003713">
    <property type="term" value="F:transcription coactivator activity"/>
    <property type="evidence" value="ECO:0007669"/>
    <property type="project" value="TreeGrafter"/>
</dbReference>
<dbReference type="PANTHER" id="PTHR10865">
    <property type="entry name" value="METASTASIS-ASSOCIATED PROTEIN AND MESODERM INDUCTION EARLY RESPONSE PROTEIN"/>
    <property type="match status" value="1"/>
</dbReference>
<protein>
    <submittedName>
        <fullName evidence="2">Metastasis-associated protein MTA</fullName>
    </submittedName>
</protein>
<reference evidence="2" key="1">
    <citation type="journal article" date="2011" name="Genome Biol.">
        <title>The draft genome of the carcinogenic human liver fluke Clonorchis sinensis.</title>
        <authorList>
            <person name="Wang X."/>
            <person name="Chen W."/>
            <person name="Huang Y."/>
            <person name="Sun J."/>
            <person name="Men J."/>
            <person name="Liu H."/>
            <person name="Luo F."/>
            <person name="Guo L."/>
            <person name="Lv X."/>
            <person name="Deng C."/>
            <person name="Zhou C."/>
            <person name="Fan Y."/>
            <person name="Li X."/>
            <person name="Huang L."/>
            <person name="Hu Y."/>
            <person name="Liang C."/>
            <person name="Hu X."/>
            <person name="Xu J."/>
            <person name="Yu X."/>
        </authorList>
    </citation>
    <scope>NUCLEOTIDE SEQUENCE [LARGE SCALE GENOMIC DNA]</scope>
    <source>
        <strain evidence="2">Henan</strain>
    </source>
</reference>
<evidence type="ECO:0000313" key="3">
    <source>
        <dbReference type="Proteomes" id="UP000008909"/>
    </source>
</evidence>
<evidence type="ECO:0000259" key="1">
    <source>
        <dbReference type="PROSITE" id="PS51038"/>
    </source>
</evidence>
<dbReference type="InterPro" id="IPR043151">
    <property type="entry name" value="BAH_sf"/>
</dbReference>
<dbReference type="GO" id="GO:0003682">
    <property type="term" value="F:chromatin binding"/>
    <property type="evidence" value="ECO:0007669"/>
    <property type="project" value="InterPro"/>
</dbReference>
<dbReference type="Gene3D" id="2.30.30.490">
    <property type="match status" value="1"/>
</dbReference>
<gene>
    <name evidence="2" type="ORF">CLF_107344</name>
</gene>
<dbReference type="PROSITE" id="PS51038">
    <property type="entry name" value="BAH"/>
    <property type="match status" value="1"/>
</dbReference>
<dbReference type="AlphaFoldDB" id="G7YQJ3"/>